<gene>
    <name evidence="2" type="ORF">C1SCF055_LOCUS35907</name>
</gene>
<feature type="region of interest" description="Disordered" evidence="1">
    <location>
        <begin position="360"/>
        <end position="421"/>
    </location>
</feature>
<evidence type="ECO:0000313" key="3">
    <source>
        <dbReference type="EMBL" id="CAL1164034.1"/>
    </source>
</evidence>
<evidence type="ECO:0000313" key="2">
    <source>
        <dbReference type="EMBL" id="CAI4010659.1"/>
    </source>
</evidence>
<reference evidence="2" key="1">
    <citation type="submission" date="2022-10" db="EMBL/GenBank/DDBJ databases">
        <authorList>
            <person name="Chen Y."/>
            <person name="Dougan E. K."/>
            <person name="Chan C."/>
            <person name="Rhodes N."/>
            <person name="Thang M."/>
        </authorList>
    </citation>
    <scope>NUCLEOTIDE SEQUENCE</scope>
</reference>
<dbReference type="EMBL" id="CAMXCT010004879">
    <property type="protein sequence ID" value="CAI4010659.1"/>
    <property type="molecule type" value="Genomic_DNA"/>
</dbReference>
<feature type="compositionally biased region" description="Basic and acidic residues" evidence="1">
    <location>
        <begin position="1103"/>
        <end position="1116"/>
    </location>
</feature>
<sequence length="1884" mass="206512">MSSHGSDDGGEHRSEQTLTLEKAWVLRGAKSQRLWLPEIREVQGCMFIKLSKFDRALTWWALGESLDMRAGKGRSCNVQGFDTWLDLRKAASSAAVHEALEHDDVPNEKEQKRKGRIVREGDKDLLSQPWVITTLPAVSHDGKECGPLAVKCLYGISTPDLWVEFSHDTMMWFRAMVRSDRDAEKWGRTRLRPQAWVEALDNVKAKRPQAWVEALDNVKAMAVTKQAESQYFHGGTVTANCIYSCAHSRWPLPHWPLLHRALLLDCALAAGSWRALQGLRAVMADDAPKEDAASALESDAAKDAALRRALCQTLWETEGSGPYYDGGAGPDDEDIQWVDVKEEQNEWEEWEPWAEWEPEADPYEEHGGEHQQHGGEHQQHGGEHQQHGGEHPSSSKGDPLPPPPPPPLPGGPEVNPKSLNWDYNSRDRYEWGNRGAWIGQTAEAHQRERVHCRNGIRGGWNCCPGNAGNPAKNGVRVVRSIHVCVMAASPIPSAASLSDGESASTVVLGDDPPVPVDDGLFWDINICPSDPIGWTSFGLLGPMFNSKNECKWRRLSVTQTVRMQQKVGYVFIQGLSGGFFKHDVEDQVQFEGNVTVYRLVHKGTGHSILIRSMPKGSFVGSVFLTLEHNDTLYIKVHSNINPEKILFLHKLYHCKSMTRRDLTYMVPCREAQSRGVAQGFVVHEAFFDGPACSGALGIAQPRLSSIHQVSSDLGRFVSTMNNPDAQEQQVVTWCQRLGGMVMTPGLAVELATQIAAGPWTNAQRDRLNQAVNSVLVRNGQNTRRGLQACGNFKAYLSAGDLSALESSETSYLAKVDVITSRMLRIGLHCPAETCLGAIVSMVHHQSSDDELKTMLEDYKKALKNKKKVAPKPAVHLLQYPVDPHDLPKELLASGWDQADPAARVNVGPDDLRPLGPLRHHNKRLAKNRVPDLAMASGSGAAGGVQGMLMNMMMQQQQMFMQCMTGQGQAAELPGLHLFKPKTCGQKKQLALTDQTQPAVPKATVQQVATPQQRTVLQLPAVTSEPMNDRPVVSAQEQAQMVADATQNRRSCTQTGAANADSELDAPSPAGMTASSESYRFIFVTKTRVHATRGLARQGLMGEPADKKDPRRTVKRERSLALPKDTPLGPLWGEVELFKLVVEKFYAFPYSMQNGVMLPLVETRVMWHGRLAVILGDEVALKNCLSFKGFLIPHTESNTALMVPHTADSIREAMHLLRTQHSVLNKSKFEALEKNLGLLYQPEGNDELHQFVTACVWPKKIQAASMTGYRLFEKRTANSGELKASASELLSVYGVVRLAVVSKFPDLSLLPPQPSFAVRSFLAACQVLDLLRRSMSEEISSYELKSAVQTHQQLRLAAHGGENYQPKMHYGGHLFQHVENHPKLLSCFCHERKHKQVKRFANAQTNHSQGTSYEKSLLEEVVLLQSTALKARGTLYTIWAPWLPVQGSPNTFKASTQTAERDRTLTWSVMAVVGAGGPVLPPGSFALISRPPEWDEVIVLAYADGGQVGICKTTSTDGVDWIWTLVNMVGMFIRLPLIQADGSRQAPAGVVHGDVNWICTPPAGAAMWVPSVAEVANGTAEANLILQQYQAGATGWVVNQPGVAGALVPLTPVGGGPIGPGGGGGAALAGPQPGAAGLGIVPPGDAGQNQVDLRQLESAVQQLQAMALSPSNSQRSKKKKKKTKSDKKDKRHKKSKKKKKGSGSSSSSDSSSNRSRSRSSSSSSSNGKKKPLRWKADGTDKKVTYSDLSHVDGLKFKKRGDLVAFAARHPGALTAHFLASVYQRLSKGQLTRSSQLRDVSVTAWAHQFSGLTEVRDVKEVLTLAEILDAVNRKEISQALDVLCQRILAIQSAKQKGGSWERAEAIELVDNRRTLASSSMLALTNN</sequence>
<proteinExistence type="predicted"/>
<dbReference type="Proteomes" id="UP001152797">
    <property type="component" value="Unassembled WGS sequence"/>
</dbReference>
<feature type="compositionally biased region" description="Polar residues" evidence="1">
    <location>
        <begin position="1042"/>
        <end position="1056"/>
    </location>
</feature>
<dbReference type="EMBL" id="CAMXCT030004879">
    <property type="protein sequence ID" value="CAL4797971.1"/>
    <property type="molecule type" value="Genomic_DNA"/>
</dbReference>
<protein>
    <submittedName>
        <fullName evidence="2">Uncharacterized protein</fullName>
    </submittedName>
</protein>
<feature type="compositionally biased region" description="Low complexity" evidence="1">
    <location>
        <begin position="1701"/>
        <end position="1725"/>
    </location>
</feature>
<feature type="compositionally biased region" description="Pro residues" evidence="1">
    <location>
        <begin position="399"/>
        <end position="410"/>
    </location>
</feature>
<feature type="compositionally biased region" description="Basic and acidic residues" evidence="1">
    <location>
        <begin position="363"/>
        <end position="390"/>
    </location>
</feature>
<evidence type="ECO:0000256" key="1">
    <source>
        <dbReference type="SAM" id="MobiDB-lite"/>
    </source>
</evidence>
<feature type="compositionally biased region" description="Basic residues" evidence="1">
    <location>
        <begin position="1674"/>
        <end position="1700"/>
    </location>
</feature>
<reference evidence="3" key="2">
    <citation type="submission" date="2024-04" db="EMBL/GenBank/DDBJ databases">
        <authorList>
            <person name="Chen Y."/>
            <person name="Shah S."/>
            <person name="Dougan E. K."/>
            <person name="Thang M."/>
            <person name="Chan C."/>
        </authorList>
    </citation>
    <scope>NUCLEOTIDE SEQUENCE [LARGE SCALE GENOMIC DNA]</scope>
</reference>
<comment type="caution">
    <text evidence="2">The sequence shown here is derived from an EMBL/GenBank/DDBJ whole genome shotgun (WGS) entry which is preliminary data.</text>
</comment>
<feature type="region of interest" description="Disordered" evidence="1">
    <location>
        <begin position="1660"/>
        <end position="1734"/>
    </location>
</feature>
<accession>A0A9P1DHU2</accession>
<feature type="region of interest" description="Disordered" evidence="1">
    <location>
        <begin position="1096"/>
        <end position="1116"/>
    </location>
</feature>
<evidence type="ECO:0000313" key="4">
    <source>
        <dbReference type="Proteomes" id="UP001152797"/>
    </source>
</evidence>
<dbReference type="EMBL" id="CAMXCT020004879">
    <property type="protein sequence ID" value="CAL1164034.1"/>
    <property type="molecule type" value="Genomic_DNA"/>
</dbReference>
<feature type="region of interest" description="Disordered" evidence="1">
    <location>
        <begin position="1042"/>
        <end position="1070"/>
    </location>
</feature>
<name>A0A9P1DHU2_9DINO</name>
<organism evidence="2">
    <name type="scientific">Cladocopium goreaui</name>
    <dbReference type="NCBI Taxonomy" id="2562237"/>
    <lineage>
        <taxon>Eukaryota</taxon>
        <taxon>Sar</taxon>
        <taxon>Alveolata</taxon>
        <taxon>Dinophyceae</taxon>
        <taxon>Suessiales</taxon>
        <taxon>Symbiodiniaceae</taxon>
        <taxon>Cladocopium</taxon>
    </lineage>
</organism>
<keyword evidence="4" id="KW-1185">Reference proteome</keyword>